<keyword evidence="2" id="KW-0812">Transmembrane</keyword>
<feature type="region of interest" description="Disordered" evidence="1">
    <location>
        <begin position="248"/>
        <end position="282"/>
    </location>
</feature>
<dbReference type="EMBL" id="JAVRRF010000001">
    <property type="protein sequence ID" value="KAK5068590.1"/>
    <property type="molecule type" value="Genomic_DNA"/>
</dbReference>
<gene>
    <name evidence="3" type="ORF">LTR69_000710</name>
</gene>
<keyword evidence="2" id="KW-0472">Membrane</keyword>
<keyword evidence="2" id="KW-1133">Transmembrane helix</keyword>
<reference evidence="3 4" key="1">
    <citation type="submission" date="2023-08" db="EMBL/GenBank/DDBJ databases">
        <title>Black Yeasts Isolated from many extreme environments.</title>
        <authorList>
            <person name="Coleine C."/>
            <person name="Stajich J.E."/>
            <person name="Selbmann L."/>
        </authorList>
    </citation>
    <scope>NUCLEOTIDE SEQUENCE [LARGE SCALE GENOMIC DNA]</scope>
    <source>
        <strain evidence="3 4">CCFEE 6328</strain>
    </source>
</reference>
<feature type="transmembrane region" description="Helical" evidence="2">
    <location>
        <begin position="110"/>
        <end position="133"/>
    </location>
</feature>
<comment type="caution">
    <text evidence="3">The sequence shown here is derived from an EMBL/GenBank/DDBJ whole genome shotgun (WGS) entry which is preliminary data.</text>
</comment>
<organism evidence="3 4">
    <name type="scientific">Exophiala sideris</name>
    <dbReference type="NCBI Taxonomy" id="1016849"/>
    <lineage>
        <taxon>Eukaryota</taxon>
        <taxon>Fungi</taxon>
        <taxon>Dikarya</taxon>
        <taxon>Ascomycota</taxon>
        <taxon>Pezizomycotina</taxon>
        <taxon>Eurotiomycetes</taxon>
        <taxon>Chaetothyriomycetidae</taxon>
        <taxon>Chaetothyriales</taxon>
        <taxon>Herpotrichiellaceae</taxon>
        <taxon>Exophiala</taxon>
    </lineage>
</organism>
<evidence type="ECO:0000256" key="1">
    <source>
        <dbReference type="SAM" id="MobiDB-lite"/>
    </source>
</evidence>
<evidence type="ECO:0000313" key="3">
    <source>
        <dbReference type="EMBL" id="KAK5068590.1"/>
    </source>
</evidence>
<sequence>MPRPRAVLDHFQAILPSIFQTLSMVFVLMATTSKKWAYNDSFQAGPDPVNLIPVRLHRSPVFNCVPHINTTTMLPFEFCYSTAPQLCDPTSASDNVQLCYLLAFSKRALIAANVLIGLACVFGIILCLVAVVAQVGNRRRHHKFKGYREGGLTYGALVTFLCSLTGTITLVVVQMVATNALLYSQIPQGNFITTDGATQNESPWMPGDYQKYLFLSWGLGVLGMFTMLSVWRLPDWFWAIPESRTRNWRDDGPPDSVSRKEETSTRGEGNQQNGSGEGATIT</sequence>
<evidence type="ECO:0000313" key="4">
    <source>
        <dbReference type="Proteomes" id="UP001345691"/>
    </source>
</evidence>
<evidence type="ECO:0000256" key="2">
    <source>
        <dbReference type="SAM" id="Phobius"/>
    </source>
</evidence>
<protein>
    <submittedName>
        <fullName evidence="3">Uncharacterized protein</fullName>
    </submittedName>
</protein>
<feature type="transmembrane region" description="Helical" evidence="2">
    <location>
        <begin position="12"/>
        <end position="31"/>
    </location>
</feature>
<name>A0ABR0JRJ3_9EURO</name>
<feature type="transmembrane region" description="Helical" evidence="2">
    <location>
        <begin position="154"/>
        <end position="177"/>
    </location>
</feature>
<accession>A0ABR0JRJ3</accession>
<keyword evidence="4" id="KW-1185">Reference proteome</keyword>
<feature type="compositionally biased region" description="Basic and acidic residues" evidence="1">
    <location>
        <begin position="248"/>
        <end position="265"/>
    </location>
</feature>
<proteinExistence type="predicted"/>
<dbReference type="Proteomes" id="UP001345691">
    <property type="component" value="Unassembled WGS sequence"/>
</dbReference>
<feature type="transmembrane region" description="Helical" evidence="2">
    <location>
        <begin position="212"/>
        <end position="231"/>
    </location>
</feature>